<protein>
    <submittedName>
        <fullName evidence="1">DUF424 domain-containing protein</fullName>
    </submittedName>
</protein>
<dbReference type="GeneID" id="36830615"/>
<dbReference type="KEGG" id="abri:DFR85_00625"/>
<organism evidence="1 2">
    <name type="scientific">Acidianus brierleyi</name>
    <dbReference type="NCBI Taxonomy" id="41673"/>
    <lineage>
        <taxon>Archaea</taxon>
        <taxon>Thermoproteota</taxon>
        <taxon>Thermoprotei</taxon>
        <taxon>Sulfolobales</taxon>
        <taxon>Sulfolobaceae</taxon>
        <taxon>Acidianus</taxon>
    </lineage>
</organism>
<dbReference type="AlphaFoldDB" id="A0A2U9IIG8"/>
<dbReference type="OrthoDB" id="18015at2157"/>
<dbReference type="RefSeq" id="WP_110271726.1">
    <property type="nucleotide sequence ID" value="NZ_CP029289.2"/>
</dbReference>
<reference evidence="1 2" key="1">
    <citation type="submission" date="2018-05" db="EMBL/GenBank/DDBJ databases">
        <title>Complete Genome Sequences of Extremely Thermoacidophilic, Metal-Mobilizing Type-Strain Members of the Archaeal Family Sulfolobaceae: Acidianus brierleyi DSM-1651T, Acidianus sulfidivorans DSM-18786T, Metallosphaera hakonensis DSM-7519T, and Metallosphaera prunae DSM-10039T.</title>
        <authorList>
            <person name="Counts J.A."/>
            <person name="Kelly R.M."/>
        </authorList>
    </citation>
    <scope>NUCLEOTIDE SEQUENCE [LARGE SCALE GENOMIC DNA]</scope>
    <source>
        <strain evidence="1 2">DSM 1651</strain>
    </source>
</reference>
<gene>
    <name evidence="1" type="ORF">DFR85_00625</name>
</gene>
<dbReference type="Gene3D" id="3.30.1860.10">
    <property type="entry name" value="uncharacterized conserved protein from methanopyrus kandleri domain like"/>
    <property type="match status" value="1"/>
</dbReference>
<keyword evidence="2" id="KW-1185">Reference proteome</keyword>
<evidence type="ECO:0000313" key="2">
    <source>
        <dbReference type="Proteomes" id="UP000248044"/>
    </source>
</evidence>
<evidence type="ECO:0000313" key="1">
    <source>
        <dbReference type="EMBL" id="AWR95848.1"/>
    </source>
</evidence>
<dbReference type="Proteomes" id="UP000248044">
    <property type="component" value="Chromosome"/>
</dbReference>
<proteinExistence type="predicted"/>
<name>A0A2U9IIG8_9CREN</name>
<sequence>MKVILNIIRGEGNVFVNICEKDLLGKEFRENEVILNINKEFYEGDEVDMEYAFSLVDEATVVSIVGNILVDEAIKRGFVHKDSVLEVSGVKFAQVYNL</sequence>
<dbReference type="Pfam" id="PF04242">
    <property type="entry name" value="DUF424"/>
    <property type="match status" value="1"/>
</dbReference>
<dbReference type="InterPro" id="IPR007355">
    <property type="entry name" value="DUF424"/>
</dbReference>
<dbReference type="EMBL" id="CP029289">
    <property type="protein sequence ID" value="AWR95848.1"/>
    <property type="molecule type" value="Genomic_DNA"/>
</dbReference>
<accession>A0A2U9IIG8</accession>